<organism evidence="9 11">
    <name type="scientific">Halarchaeum rubridurum</name>
    <dbReference type="NCBI Taxonomy" id="489911"/>
    <lineage>
        <taxon>Archaea</taxon>
        <taxon>Methanobacteriati</taxon>
        <taxon>Methanobacteriota</taxon>
        <taxon>Stenosarchaea group</taxon>
        <taxon>Halobacteria</taxon>
        <taxon>Halobacteriales</taxon>
        <taxon>Halobacteriaceae</taxon>
    </lineage>
</organism>
<dbReference type="InterPro" id="IPR038377">
    <property type="entry name" value="Na/Glc_symporter_sf"/>
</dbReference>
<keyword evidence="5 8" id="KW-1133">Transmembrane helix</keyword>
<dbReference type="Gene3D" id="1.20.1730.10">
    <property type="entry name" value="Sodium/glucose cotransporter"/>
    <property type="match status" value="1"/>
</dbReference>
<evidence type="ECO:0000256" key="4">
    <source>
        <dbReference type="ARBA" id="ARBA00022692"/>
    </source>
</evidence>
<dbReference type="PANTHER" id="PTHR48086:SF10">
    <property type="entry name" value="AGR155CP"/>
    <property type="match status" value="1"/>
</dbReference>
<name>A0A830FUD1_9EURY</name>
<keyword evidence="11" id="KW-1185">Reference proteome</keyword>
<dbReference type="OrthoDB" id="9779at2157"/>
<dbReference type="RefSeq" id="WP_188870246.1">
    <property type="nucleotide sequence ID" value="NZ_BMOO01000002.1"/>
</dbReference>
<reference evidence="10" key="3">
    <citation type="submission" date="2021-03" db="EMBL/GenBank/DDBJ databases">
        <title>Genomic Encyclopedia of Type Strains, Phase IV (KMG-IV): sequencing the most valuable type-strain genomes for metagenomic binning, comparative biology and taxonomic classification.</title>
        <authorList>
            <person name="Goeker M."/>
        </authorList>
    </citation>
    <scope>NUCLEOTIDE SEQUENCE</scope>
    <source>
        <strain evidence="10">DSM 22443</strain>
    </source>
</reference>
<feature type="transmembrane region" description="Helical" evidence="8">
    <location>
        <begin position="449"/>
        <end position="471"/>
    </location>
</feature>
<evidence type="ECO:0000256" key="5">
    <source>
        <dbReference type="ARBA" id="ARBA00022989"/>
    </source>
</evidence>
<comment type="similarity">
    <text evidence="2 7">Belongs to the sodium:solute symporter (SSF) (TC 2.A.21) family.</text>
</comment>
<evidence type="ECO:0000256" key="6">
    <source>
        <dbReference type="ARBA" id="ARBA00023136"/>
    </source>
</evidence>
<comment type="caution">
    <text evidence="9">The sequence shown here is derived from an EMBL/GenBank/DDBJ whole genome shotgun (WGS) entry which is preliminary data.</text>
</comment>
<dbReference type="PROSITE" id="PS50283">
    <property type="entry name" value="NA_SOLUT_SYMP_3"/>
    <property type="match status" value="1"/>
</dbReference>
<keyword evidence="6 8" id="KW-0472">Membrane</keyword>
<feature type="transmembrane region" description="Helical" evidence="8">
    <location>
        <begin position="386"/>
        <end position="406"/>
    </location>
</feature>
<dbReference type="InterPro" id="IPR001734">
    <property type="entry name" value="Na/solute_symporter"/>
</dbReference>
<evidence type="ECO:0000256" key="2">
    <source>
        <dbReference type="ARBA" id="ARBA00006434"/>
    </source>
</evidence>
<feature type="transmembrane region" description="Helical" evidence="8">
    <location>
        <begin position="78"/>
        <end position="99"/>
    </location>
</feature>
<reference evidence="9" key="2">
    <citation type="submission" date="2020-09" db="EMBL/GenBank/DDBJ databases">
        <authorList>
            <person name="Sun Q."/>
            <person name="Ohkuma M."/>
        </authorList>
    </citation>
    <scope>NUCLEOTIDE SEQUENCE</scope>
    <source>
        <strain evidence="9">JCM 16108</strain>
    </source>
</reference>
<dbReference type="Proteomes" id="UP000765891">
    <property type="component" value="Unassembled WGS sequence"/>
</dbReference>
<feature type="transmembrane region" description="Helical" evidence="8">
    <location>
        <begin position="360"/>
        <end position="380"/>
    </location>
</feature>
<dbReference type="EMBL" id="BMOO01000002">
    <property type="protein sequence ID" value="GGM60784.1"/>
    <property type="molecule type" value="Genomic_DNA"/>
</dbReference>
<proteinExistence type="inferred from homology"/>
<dbReference type="GO" id="GO:0015606">
    <property type="term" value="F:spermidine transmembrane transporter activity"/>
    <property type="evidence" value="ECO:0007669"/>
    <property type="project" value="TreeGrafter"/>
</dbReference>
<evidence type="ECO:0000256" key="3">
    <source>
        <dbReference type="ARBA" id="ARBA00022448"/>
    </source>
</evidence>
<evidence type="ECO:0000256" key="8">
    <source>
        <dbReference type="SAM" id="Phobius"/>
    </source>
</evidence>
<feature type="transmembrane region" description="Helical" evidence="8">
    <location>
        <begin position="185"/>
        <end position="205"/>
    </location>
</feature>
<dbReference type="PANTHER" id="PTHR48086">
    <property type="entry name" value="SODIUM/PROLINE SYMPORTER-RELATED"/>
    <property type="match status" value="1"/>
</dbReference>
<feature type="transmembrane region" description="Helical" evidence="8">
    <location>
        <begin position="120"/>
        <end position="139"/>
    </location>
</feature>
<dbReference type="GO" id="GO:0005886">
    <property type="term" value="C:plasma membrane"/>
    <property type="evidence" value="ECO:0007669"/>
    <property type="project" value="TreeGrafter"/>
</dbReference>
<keyword evidence="4 8" id="KW-0812">Transmembrane</keyword>
<sequence>MIDATLTLGVVVAALALTALVGVWYAKRGDLSLDALLTARGSASEGTTVASVVGSVMGAWILLSPAEAGAAYGGLTAVLGYALGSAAPLLLFVPVAARVRDVMPDGHSLTEYVRARFGTTFYLFVVVVSVFYMFVFLAAEMTGVTAALALVAGVPAWATAVVIGGFVLAYTAYGGLVASLVTDTVQTAVALPLLVVAAVGALWRLGGTDAVHATAASEAPQLITLTNPAALAFGFYVVFAVLGANVLHQGVWQRIWAAESTSSVKRAFGVSAVAVVPMIVLAGVFGVVAAARGLVDGNAGVSFFLVVNDVFSTPLALGVVVLAVLLVASTADTVLNGIASVVTVDLAAFTDADAETLTRTARAATVVVALAAIVVGARGYDVLTLFFLADLLGAATFAPFVLGLYLPTLGERGALLASVSGLVVGLTYFPGLGIGSALAALGVPITPSFFWVFVGSTGVSVGLTLLAAALGRDEYDVRALRRVGERLTEVNER</sequence>
<feature type="transmembrane region" description="Helical" evidence="8">
    <location>
        <begin position="145"/>
        <end position="173"/>
    </location>
</feature>
<reference evidence="9" key="1">
    <citation type="journal article" date="2014" name="Int. J. Syst. Evol. Microbiol.">
        <title>Complete genome sequence of Corynebacterium casei LMG S-19264T (=DSM 44701T), isolated from a smear-ripened cheese.</title>
        <authorList>
            <consortium name="US DOE Joint Genome Institute (JGI-PGF)"/>
            <person name="Walter F."/>
            <person name="Albersmeier A."/>
            <person name="Kalinowski J."/>
            <person name="Ruckert C."/>
        </authorList>
    </citation>
    <scope>NUCLEOTIDE SEQUENCE</scope>
    <source>
        <strain evidence="9">JCM 16108</strain>
    </source>
</reference>
<evidence type="ECO:0000313" key="11">
    <source>
        <dbReference type="Proteomes" id="UP000614609"/>
    </source>
</evidence>
<feature type="transmembrane region" description="Helical" evidence="8">
    <location>
        <begin position="47"/>
        <end position="66"/>
    </location>
</feature>
<feature type="transmembrane region" description="Helical" evidence="8">
    <location>
        <begin position="225"/>
        <end position="247"/>
    </location>
</feature>
<evidence type="ECO:0000313" key="10">
    <source>
        <dbReference type="EMBL" id="MBP1954412.1"/>
    </source>
</evidence>
<keyword evidence="3" id="KW-0813">Transport</keyword>
<dbReference type="Pfam" id="PF00474">
    <property type="entry name" value="SSF"/>
    <property type="match status" value="1"/>
</dbReference>
<dbReference type="InterPro" id="IPR050277">
    <property type="entry name" value="Sodium:Solute_Symporter"/>
</dbReference>
<evidence type="ECO:0000313" key="9">
    <source>
        <dbReference type="EMBL" id="GGM60784.1"/>
    </source>
</evidence>
<gene>
    <name evidence="9" type="ORF">GCM10009017_08690</name>
    <name evidence="10" type="ORF">J2752_001324</name>
</gene>
<protein>
    <submittedName>
        <fullName evidence="10">Na+/proline symporter</fullName>
    </submittedName>
</protein>
<dbReference type="EMBL" id="JAGGKO010000002">
    <property type="protein sequence ID" value="MBP1954412.1"/>
    <property type="molecule type" value="Genomic_DNA"/>
</dbReference>
<feature type="transmembrane region" description="Helical" evidence="8">
    <location>
        <begin position="268"/>
        <end position="295"/>
    </location>
</feature>
<accession>A0A830FUD1</accession>
<feature type="transmembrane region" description="Helical" evidence="8">
    <location>
        <begin position="413"/>
        <end position="443"/>
    </location>
</feature>
<dbReference type="AlphaFoldDB" id="A0A830FUD1"/>
<feature type="transmembrane region" description="Helical" evidence="8">
    <location>
        <begin position="6"/>
        <end position="26"/>
    </location>
</feature>
<comment type="subcellular location">
    <subcellularLocation>
        <location evidence="1">Membrane</location>
        <topology evidence="1">Multi-pass membrane protein</topology>
    </subcellularLocation>
</comment>
<dbReference type="Proteomes" id="UP000614609">
    <property type="component" value="Unassembled WGS sequence"/>
</dbReference>
<evidence type="ECO:0000256" key="1">
    <source>
        <dbReference type="ARBA" id="ARBA00004141"/>
    </source>
</evidence>
<evidence type="ECO:0000256" key="7">
    <source>
        <dbReference type="RuleBase" id="RU362091"/>
    </source>
</evidence>
<feature type="transmembrane region" description="Helical" evidence="8">
    <location>
        <begin position="315"/>
        <end position="348"/>
    </location>
</feature>